<feature type="transmembrane region" description="Helical" evidence="1">
    <location>
        <begin position="63"/>
        <end position="85"/>
    </location>
</feature>
<evidence type="ECO:0000256" key="1">
    <source>
        <dbReference type="SAM" id="Phobius"/>
    </source>
</evidence>
<keyword evidence="3" id="KW-1185">Reference proteome</keyword>
<keyword evidence="1" id="KW-1133">Transmembrane helix</keyword>
<evidence type="ECO:0000313" key="2">
    <source>
        <dbReference type="EMBL" id="PKU26661.1"/>
    </source>
</evidence>
<name>A0A2N3Q225_9PROT</name>
<dbReference type="RefSeq" id="WP_101248891.1">
    <property type="nucleotide sequence ID" value="NZ_PIUM01000001.1"/>
</dbReference>
<dbReference type="Proteomes" id="UP000233293">
    <property type="component" value="Unassembled WGS sequence"/>
</dbReference>
<proteinExistence type="predicted"/>
<comment type="caution">
    <text evidence="2">The sequence shown here is derived from an EMBL/GenBank/DDBJ whole genome shotgun (WGS) entry which is preliminary data.</text>
</comment>
<gene>
    <name evidence="2" type="ORF">CWS72_00995</name>
</gene>
<dbReference type="EMBL" id="PIUM01000001">
    <property type="protein sequence ID" value="PKU26661.1"/>
    <property type="molecule type" value="Genomic_DNA"/>
</dbReference>
<dbReference type="AlphaFoldDB" id="A0A2N3Q225"/>
<organism evidence="2 3">
    <name type="scientific">Telmatospirillum siberiense</name>
    <dbReference type="NCBI Taxonomy" id="382514"/>
    <lineage>
        <taxon>Bacteria</taxon>
        <taxon>Pseudomonadati</taxon>
        <taxon>Pseudomonadota</taxon>
        <taxon>Alphaproteobacteria</taxon>
        <taxon>Rhodospirillales</taxon>
        <taxon>Rhodospirillaceae</taxon>
        <taxon>Telmatospirillum</taxon>
    </lineage>
</organism>
<keyword evidence="1" id="KW-0812">Transmembrane</keyword>
<dbReference type="OrthoDB" id="7357449at2"/>
<keyword evidence="1" id="KW-0472">Membrane</keyword>
<sequence>MAKKSGNKATPAKAAKRGGVNRTVLFLTLMALVPFSLPTLLVMFVGLLPTIVAAVVERGNNRYGWVCVGGANFAGLAPWLFNLWFGHHTLSFAIEQVTSVTLLLVAYGTAGAGSLLYLALPPVVATIMASTAQHRSVGLQASQRKLVERWGDGVTTPEELL</sequence>
<evidence type="ECO:0000313" key="3">
    <source>
        <dbReference type="Proteomes" id="UP000233293"/>
    </source>
</evidence>
<protein>
    <submittedName>
        <fullName evidence="2">Acyl-CoA synthetase</fullName>
    </submittedName>
</protein>
<reference evidence="3" key="1">
    <citation type="submission" date="2017-12" db="EMBL/GenBank/DDBJ databases">
        <title>Draft genome sequence of Telmatospirillum siberiense 26-4b1T, an acidotolerant peatland alphaproteobacterium potentially involved in sulfur cycling.</title>
        <authorList>
            <person name="Hausmann B."/>
            <person name="Pjevac P."/>
            <person name="Schreck K."/>
            <person name="Herbold C.W."/>
            <person name="Daims H."/>
            <person name="Wagner M."/>
            <person name="Pester M."/>
            <person name="Loy A."/>
        </authorList>
    </citation>
    <scope>NUCLEOTIDE SEQUENCE [LARGE SCALE GENOMIC DNA]</scope>
    <source>
        <strain evidence="3">26-4b1</strain>
    </source>
</reference>
<accession>A0A2N3Q225</accession>
<feature type="transmembrane region" description="Helical" evidence="1">
    <location>
        <begin position="97"/>
        <end position="120"/>
    </location>
</feature>
<feature type="transmembrane region" description="Helical" evidence="1">
    <location>
        <begin position="24"/>
        <end position="51"/>
    </location>
</feature>